<dbReference type="Pfam" id="PF23952">
    <property type="entry name" value="LRR_EndoS"/>
    <property type="match status" value="1"/>
</dbReference>
<evidence type="ECO:0000313" key="3">
    <source>
        <dbReference type="EMBL" id="RLQ21938.1"/>
    </source>
</evidence>
<keyword evidence="2" id="KW-0677">Repeat</keyword>
<organism evidence="3 4">
    <name type="scientific">Seongchinamella sediminis</name>
    <dbReference type="NCBI Taxonomy" id="2283635"/>
    <lineage>
        <taxon>Bacteria</taxon>
        <taxon>Pseudomonadati</taxon>
        <taxon>Pseudomonadota</taxon>
        <taxon>Gammaproteobacteria</taxon>
        <taxon>Cellvibrionales</taxon>
        <taxon>Halieaceae</taxon>
        <taxon>Seongchinamella</taxon>
    </lineage>
</organism>
<gene>
    <name evidence="3" type="ORF">DWB85_10140</name>
</gene>
<dbReference type="InterPro" id="IPR032675">
    <property type="entry name" value="LRR_dom_sf"/>
</dbReference>
<evidence type="ECO:0000256" key="2">
    <source>
        <dbReference type="ARBA" id="ARBA00022737"/>
    </source>
</evidence>
<name>A0A3L7DWH7_9GAMM</name>
<reference evidence="3 4" key="1">
    <citation type="submission" date="2018-07" db="EMBL/GenBank/DDBJ databases">
        <title>Halioglobus sp. genome submission.</title>
        <authorList>
            <person name="Ye M.-Q."/>
            <person name="Du Z.-J."/>
        </authorList>
    </citation>
    <scope>NUCLEOTIDE SEQUENCE [LARGE SCALE GENOMIC DNA]</scope>
    <source>
        <strain evidence="3 4">U0301</strain>
    </source>
</reference>
<dbReference type="SUPFAM" id="SSF52058">
    <property type="entry name" value="L domain-like"/>
    <property type="match status" value="1"/>
</dbReference>
<dbReference type="InterPro" id="IPR001611">
    <property type="entry name" value="Leu-rich_rpt"/>
</dbReference>
<dbReference type="Gene3D" id="3.80.10.10">
    <property type="entry name" value="Ribonuclease Inhibitor"/>
    <property type="match status" value="1"/>
</dbReference>
<dbReference type="InterPro" id="IPR050836">
    <property type="entry name" value="SDS22/Internalin_LRR"/>
</dbReference>
<keyword evidence="4" id="KW-1185">Reference proteome</keyword>
<dbReference type="PANTHER" id="PTHR46652:SF3">
    <property type="entry name" value="LEUCINE-RICH REPEAT-CONTAINING PROTEIN 9"/>
    <property type="match status" value="1"/>
</dbReference>
<dbReference type="EMBL" id="QRAN01000009">
    <property type="protein sequence ID" value="RLQ21938.1"/>
    <property type="molecule type" value="Genomic_DNA"/>
</dbReference>
<comment type="caution">
    <text evidence="3">The sequence shown here is derived from an EMBL/GenBank/DDBJ whole genome shotgun (WGS) entry which is preliminary data.</text>
</comment>
<evidence type="ECO:0000256" key="1">
    <source>
        <dbReference type="ARBA" id="ARBA00022614"/>
    </source>
</evidence>
<dbReference type="OrthoDB" id="6388152at2"/>
<evidence type="ECO:0000313" key="4">
    <source>
        <dbReference type="Proteomes" id="UP000265509"/>
    </source>
</evidence>
<keyword evidence="1" id="KW-0433">Leucine-rich repeat</keyword>
<dbReference type="PROSITE" id="PS51257">
    <property type="entry name" value="PROKAR_LIPOPROTEIN"/>
    <property type="match status" value="1"/>
</dbReference>
<dbReference type="PANTHER" id="PTHR46652">
    <property type="entry name" value="LEUCINE-RICH REPEAT AND IQ DOMAIN-CONTAINING PROTEIN 1-RELATED"/>
    <property type="match status" value="1"/>
</dbReference>
<dbReference type="AlphaFoldDB" id="A0A3L7DWH7"/>
<sequence>MTRWFLITLLLLSGGCSDLDFKVNDRVVYSPRPLFSDFELADPALQACVEQAVADQKVTLARELTSLNCSHAGISSLEGLELFTGLQQLKLSANEIRNLAPLGKLSLLETLYLDNNQVVDPVPLYELLSLKTLDLAGNGSLQCPAGNALFRLDDLSLPRHCAR</sequence>
<protein>
    <submittedName>
        <fullName evidence="3">Leucine-rich repeat domain-containing protein</fullName>
    </submittedName>
</protein>
<dbReference type="RefSeq" id="WP_117954123.1">
    <property type="nucleotide sequence ID" value="NZ_QRAN01000009.1"/>
</dbReference>
<accession>A0A3L7DWH7</accession>
<dbReference type="Proteomes" id="UP000265509">
    <property type="component" value="Unassembled WGS sequence"/>
</dbReference>
<proteinExistence type="predicted"/>
<dbReference type="PROSITE" id="PS51450">
    <property type="entry name" value="LRR"/>
    <property type="match status" value="1"/>
</dbReference>